<evidence type="ECO:0000313" key="3">
    <source>
        <dbReference type="Proteomes" id="UP000177486"/>
    </source>
</evidence>
<dbReference type="AlphaFoldDB" id="A0A1G2EVB8"/>
<reference evidence="2 3" key="1">
    <citation type="journal article" date="2016" name="Nat. Commun.">
        <title>Thousands of microbial genomes shed light on interconnected biogeochemical processes in an aquifer system.</title>
        <authorList>
            <person name="Anantharaman K."/>
            <person name="Brown C.T."/>
            <person name="Hug L.A."/>
            <person name="Sharon I."/>
            <person name="Castelle C.J."/>
            <person name="Probst A.J."/>
            <person name="Thomas B.C."/>
            <person name="Singh A."/>
            <person name="Wilkins M.J."/>
            <person name="Karaoz U."/>
            <person name="Brodie E.L."/>
            <person name="Williams K.H."/>
            <person name="Hubbard S.S."/>
            <person name="Banfield J.F."/>
        </authorList>
    </citation>
    <scope>NUCLEOTIDE SEQUENCE [LARGE SCALE GENOMIC DNA]</scope>
</reference>
<evidence type="ECO:0000256" key="1">
    <source>
        <dbReference type="SAM" id="Phobius"/>
    </source>
</evidence>
<dbReference type="EMBL" id="MHMQ01000033">
    <property type="protein sequence ID" value="OGZ29683.1"/>
    <property type="molecule type" value="Genomic_DNA"/>
</dbReference>
<sequence length="69" mass="7271">MHNRVGGVFAGALFALCGLGIVGAIQLAVQKASETGQIIHNYGPLTVIFYVGILAIVFGVGLIWRSSRQ</sequence>
<gene>
    <name evidence="2" type="ORF">A2931_01270</name>
</gene>
<dbReference type="Proteomes" id="UP000177486">
    <property type="component" value="Unassembled WGS sequence"/>
</dbReference>
<organism evidence="2 3">
    <name type="scientific">Candidatus Niyogibacteria bacterium RIFCSPLOWO2_01_FULL_45_48</name>
    <dbReference type="NCBI Taxonomy" id="1801724"/>
    <lineage>
        <taxon>Bacteria</taxon>
        <taxon>Candidatus Niyogiibacteriota</taxon>
    </lineage>
</organism>
<feature type="transmembrane region" description="Helical" evidence="1">
    <location>
        <begin position="41"/>
        <end position="64"/>
    </location>
</feature>
<name>A0A1G2EVB8_9BACT</name>
<keyword evidence="1" id="KW-1133">Transmembrane helix</keyword>
<accession>A0A1G2EVB8</accession>
<comment type="caution">
    <text evidence="2">The sequence shown here is derived from an EMBL/GenBank/DDBJ whole genome shotgun (WGS) entry which is preliminary data.</text>
</comment>
<feature type="transmembrane region" description="Helical" evidence="1">
    <location>
        <begin position="7"/>
        <end position="29"/>
    </location>
</feature>
<keyword evidence="1" id="KW-0472">Membrane</keyword>
<proteinExistence type="predicted"/>
<protein>
    <submittedName>
        <fullName evidence="2">Uncharacterized protein</fullName>
    </submittedName>
</protein>
<evidence type="ECO:0000313" key="2">
    <source>
        <dbReference type="EMBL" id="OGZ29683.1"/>
    </source>
</evidence>
<keyword evidence="1" id="KW-0812">Transmembrane</keyword>